<keyword evidence="10" id="KW-0169">Cobalamin biosynthesis</keyword>
<evidence type="ECO:0000313" key="19">
    <source>
        <dbReference type="Proteomes" id="UP001298681"/>
    </source>
</evidence>
<reference evidence="18 19" key="1">
    <citation type="submission" date="2022-01" db="EMBL/GenBank/DDBJ databases">
        <title>Collection of gut derived symbiotic bacterial strains cultured from healthy donors.</title>
        <authorList>
            <person name="Lin H."/>
            <person name="Kohout C."/>
            <person name="Waligurski E."/>
            <person name="Pamer E.G."/>
        </authorList>
    </citation>
    <scope>NUCLEOTIDE SEQUENCE [LARGE SCALE GENOMIC DNA]</scope>
    <source>
        <strain evidence="18 19">DFI.7.58</strain>
    </source>
</reference>
<evidence type="ECO:0000256" key="8">
    <source>
        <dbReference type="ARBA" id="ARBA00012016"/>
    </source>
</evidence>
<dbReference type="PANTHER" id="PTHR34848:SF1">
    <property type="entry name" value="BIFUNCTIONAL ADENOSYLCOBALAMIN BIOSYNTHESIS PROTEIN COBU"/>
    <property type="match status" value="1"/>
</dbReference>
<comment type="catalytic activity">
    <reaction evidence="3">
        <text>adenosylcob(III)inamide + GTP = adenosylcob(III)inamide phosphate + GDP + H(+)</text>
        <dbReference type="Rhea" id="RHEA:15765"/>
        <dbReference type="ChEBI" id="CHEBI:2480"/>
        <dbReference type="ChEBI" id="CHEBI:15378"/>
        <dbReference type="ChEBI" id="CHEBI:37565"/>
        <dbReference type="ChEBI" id="CHEBI:58189"/>
        <dbReference type="ChEBI" id="CHEBI:58502"/>
        <dbReference type="EC" id="2.7.1.156"/>
    </reaction>
</comment>
<evidence type="ECO:0000256" key="4">
    <source>
        <dbReference type="ARBA" id="ARBA00003889"/>
    </source>
</evidence>
<name>A0ABS9MK59_9FIRM</name>
<accession>A0ABS9MK59</accession>
<evidence type="ECO:0000256" key="1">
    <source>
        <dbReference type="ARBA" id="ARBA00000312"/>
    </source>
</evidence>
<evidence type="ECO:0000256" key="2">
    <source>
        <dbReference type="ARBA" id="ARBA00000711"/>
    </source>
</evidence>
<evidence type="ECO:0000313" key="18">
    <source>
        <dbReference type="EMBL" id="MCG4610956.1"/>
    </source>
</evidence>
<keyword evidence="14" id="KW-0067">ATP-binding</keyword>
<dbReference type="RefSeq" id="WP_195451268.1">
    <property type="nucleotide sequence ID" value="NZ_JAKNHQ010000010.1"/>
</dbReference>
<comment type="similarity">
    <text evidence="7">Belongs to the CobU/CobP family.</text>
</comment>
<keyword evidence="15" id="KW-0342">GTP-binding</keyword>
<keyword evidence="13 18" id="KW-0418">Kinase</keyword>
<evidence type="ECO:0000256" key="11">
    <source>
        <dbReference type="ARBA" id="ARBA00022679"/>
    </source>
</evidence>
<dbReference type="CDD" id="cd00544">
    <property type="entry name" value="CobU"/>
    <property type="match status" value="1"/>
</dbReference>
<evidence type="ECO:0000256" key="14">
    <source>
        <dbReference type="ARBA" id="ARBA00022840"/>
    </source>
</evidence>
<evidence type="ECO:0000256" key="7">
    <source>
        <dbReference type="ARBA" id="ARBA00007490"/>
    </source>
</evidence>
<evidence type="ECO:0000256" key="3">
    <source>
        <dbReference type="ARBA" id="ARBA00001522"/>
    </source>
</evidence>
<evidence type="ECO:0000256" key="15">
    <source>
        <dbReference type="ARBA" id="ARBA00023134"/>
    </source>
</evidence>
<dbReference type="Proteomes" id="UP001298681">
    <property type="component" value="Unassembled WGS sequence"/>
</dbReference>
<keyword evidence="12" id="KW-0547">Nucleotide-binding</keyword>
<dbReference type="Pfam" id="PF02283">
    <property type="entry name" value="CobU"/>
    <property type="match status" value="1"/>
</dbReference>
<evidence type="ECO:0000256" key="5">
    <source>
        <dbReference type="ARBA" id="ARBA00004692"/>
    </source>
</evidence>
<comment type="caution">
    <text evidence="18">The sequence shown here is derived from an EMBL/GenBank/DDBJ whole genome shotgun (WGS) entry which is preliminary data.</text>
</comment>
<comment type="pathway">
    <text evidence="6">Cofactor biosynthesis; adenosylcobalamin biosynthesis; adenosylcobalamin from cob(II)yrinate a,c-diamide: step 5/7.</text>
</comment>
<dbReference type="EC" id="2.7.7.62" evidence="9"/>
<dbReference type="GO" id="GO:0016779">
    <property type="term" value="F:nucleotidyltransferase activity"/>
    <property type="evidence" value="ECO:0007669"/>
    <property type="project" value="UniProtKB-KW"/>
</dbReference>
<evidence type="ECO:0000256" key="16">
    <source>
        <dbReference type="ARBA" id="ARBA00029570"/>
    </source>
</evidence>
<evidence type="ECO:0000256" key="10">
    <source>
        <dbReference type="ARBA" id="ARBA00022573"/>
    </source>
</evidence>
<evidence type="ECO:0000256" key="12">
    <source>
        <dbReference type="ARBA" id="ARBA00022741"/>
    </source>
</evidence>
<keyword evidence="11" id="KW-0808">Transferase</keyword>
<evidence type="ECO:0000256" key="9">
    <source>
        <dbReference type="ARBA" id="ARBA00012523"/>
    </source>
</evidence>
<protein>
    <recommendedName>
        <fullName evidence="16">Adenosylcobinamide kinase</fullName>
        <ecNumber evidence="8">2.7.1.156</ecNumber>
        <ecNumber evidence="9">2.7.7.62</ecNumber>
    </recommendedName>
    <alternativeName>
        <fullName evidence="17">Adenosylcobinamide-phosphate guanylyltransferase</fullName>
    </alternativeName>
</protein>
<comment type="catalytic activity">
    <reaction evidence="2">
        <text>adenosylcob(III)inamide phosphate + GTP + H(+) = adenosylcob(III)inamide-GDP + diphosphate</text>
        <dbReference type="Rhea" id="RHEA:22712"/>
        <dbReference type="ChEBI" id="CHEBI:15378"/>
        <dbReference type="ChEBI" id="CHEBI:33019"/>
        <dbReference type="ChEBI" id="CHEBI:37565"/>
        <dbReference type="ChEBI" id="CHEBI:58502"/>
        <dbReference type="ChEBI" id="CHEBI:60487"/>
        <dbReference type="EC" id="2.7.7.62"/>
    </reaction>
</comment>
<dbReference type="InterPro" id="IPR027417">
    <property type="entry name" value="P-loop_NTPase"/>
</dbReference>
<dbReference type="PANTHER" id="PTHR34848">
    <property type="match status" value="1"/>
</dbReference>
<dbReference type="EMBL" id="JAKNHQ010000010">
    <property type="protein sequence ID" value="MCG4610956.1"/>
    <property type="molecule type" value="Genomic_DNA"/>
</dbReference>
<evidence type="ECO:0000256" key="13">
    <source>
        <dbReference type="ARBA" id="ARBA00022777"/>
    </source>
</evidence>
<sequence>MFVLVTGGAASGKSAYAENLLLRSPASPKWYLATMLAQDAESRARVERHRAMRKGKGFLTLEYPFALETLVVPKNSAILLECLSNLLANECFCPEGAGEHAQEAILRGIERLCSTAADIVVVSNEIFSDGTPYDPSTQAYIARLARLNAALAQRADAAVEVVCGIPIVQKGRERLCT</sequence>
<keyword evidence="19" id="KW-1185">Reference proteome</keyword>
<evidence type="ECO:0000256" key="17">
    <source>
        <dbReference type="ARBA" id="ARBA00030571"/>
    </source>
</evidence>
<comment type="catalytic activity">
    <reaction evidence="1">
        <text>adenosylcob(III)inamide + ATP = adenosylcob(III)inamide phosphate + ADP + H(+)</text>
        <dbReference type="Rhea" id="RHEA:15769"/>
        <dbReference type="ChEBI" id="CHEBI:2480"/>
        <dbReference type="ChEBI" id="CHEBI:15378"/>
        <dbReference type="ChEBI" id="CHEBI:30616"/>
        <dbReference type="ChEBI" id="CHEBI:58502"/>
        <dbReference type="ChEBI" id="CHEBI:456216"/>
        <dbReference type="EC" id="2.7.1.156"/>
    </reaction>
</comment>
<dbReference type="EC" id="2.7.1.156" evidence="8"/>
<evidence type="ECO:0000256" key="6">
    <source>
        <dbReference type="ARBA" id="ARBA00005159"/>
    </source>
</evidence>
<dbReference type="Gene3D" id="3.40.50.300">
    <property type="entry name" value="P-loop containing nucleotide triphosphate hydrolases"/>
    <property type="match status" value="1"/>
</dbReference>
<comment type="function">
    <text evidence="4">Catalyzes ATP-dependent phosphorylation of adenosylcobinamide and addition of GMP to adenosylcobinamide phosphate.</text>
</comment>
<comment type="pathway">
    <text evidence="5">Cofactor biosynthesis; adenosylcobalamin biosynthesis; adenosylcobalamin from cob(II)yrinate a,c-diamide: step 6/7.</text>
</comment>
<dbReference type="InterPro" id="IPR003203">
    <property type="entry name" value="CobU/CobP"/>
</dbReference>
<dbReference type="GO" id="GO:0016301">
    <property type="term" value="F:kinase activity"/>
    <property type="evidence" value="ECO:0007669"/>
    <property type="project" value="UniProtKB-KW"/>
</dbReference>
<proteinExistence type="inferred from homology"/>
<organism evidence="18 19">
    <name type="scientific">Anaeromassilibacillus senegalensis</name>
    <dbReference type="NCBI Taxonomy" id="1673717"/>
    <lineage>
        <taxon>Bacteria</taxon>
        <taxon>Bacillati</taxon>
        <taxon>Bacillota</taxon>
        <taxon>Clostridia</taxon>
        <taxon>Eubacteriales</taxon>
        <taxon>Acutalibacteraceae</taxon>
        <taxon>Anaeromassilibacillus</taxon>
    </lineage>
</organism>
<keyword evidence="18" id="KW-0548">Nucleotidyltransferase</keyword>
<dbReference type="PIRSF" id="PIRSF006135">
    <property type="entry name" value="CobU"/>
    <property type="match status" value="1"/>
</dbReference>
<gene>
    <name evidence="18" type="ORF">L0P57_08420</name>
</gene>
<dbReference type="SUPFAM" id="SSF52540">
    <property type="entry name" value="P-loop containing nucleoside triphosphate hydrolases"/>
    <property type="match status" value="1"/>
</dbReference>